<dbReference type="EMBL" id="CAJVPQ010000765">
    <property type="protein sequence ID" value="CAG8508600.1"/>
    <property type="molecule type" value="Genomic_DNA"/>
</dbReference>
<sequence>MYHLIHAHSRYTKDESSSIESQATMSQMQLCEEKNGRTSHCEDLLILIDTFEDKSRIATLIDYEIFDSDLKELIYYIRRVAEFGFDHIIIIGETECKMIFLDCYDRVFLWDDESQMLWPFGNSPEEATKRLVKGKDQLRWFVVNGIVYEYITKWQDFY</sequence>
<dbReference type="Proteomes" id="UP000789570">
    <property type="component" value="Unassembled WGS sequence"/>
</dbReference>
<organism evidence="1 2">
    <name type="scientific">Funneliformis caledonium</name>
    <dbReference type="NCBI Taxonomy" id="1117310"/>
    <lineage>
        <taxon>Eukaryota</taxon>
        <taxon>Fungi</taxon>
        <taxon>Fungi incertae sedis</taxon>
        <taxon>Mucoromycota</taxon>
        <taxon>Glomeromycotina</taxon>
        <taxon>Glomeromycetes</taxon>
        <taxon>Glomerales</taxon>
        <taxon>Glomeraceae</taxon>
        <taxon>Funneliformis</taxon>
    </lineage>
</organism>
<keyword evidence="2" id="KW-1185">Reference proteome</keyword>
<gene>
    <name evidence="1" type="ORF">FCALED_LOCUS4077</name>
</gene>
<accession>A0A9N8ZVJ8</accession>
<comment type="caution">
    <text evidence="1">The sequence shown here is derived from an EMBL/GenBank/DDBJ whole genome shotgun (WGS) entry which is preliminary data.</text>
</comment>
<evidence type="ECO:0000313" key="2">
    <source>
        <dbReference type="Proteomes" id="UP000789570"/>
    </source>
</evidence>
<evidence type="ECO:0000313" key="1">
    <source>
        <dbReference type="EMBL" id="CAG8508600.1"/>
    </source>
</evidence>
<proteinExistence type="predicted"/>
<name>A0A9N8ZVJ8_9GLOM</name>
<reference evidence="1" key="1">
    <citation type="submission" date="2021-06" db="EMBL/GenBank/DDBJ databases">
        <authorList>
            <person name="Kallberg Y."/>
            <person name="Tangrot J."/>
            <person name="Rosling A."/>
        </authorList>
    </citation>
    <scope>NUCLEOTIDE SEQUENCE</scope>
    <source>
        <strain evidence="1">UK204</strain>
    </source>
</reference>
<protein>
    <submittedName>
        <fullName evidence="1">7901_t:CDS:1</fullName>
    </submittedName>
</protein>
<dbReference type="OrthoDB" id="2433538at2759"/>
<dbReference type="AlphaFoldDB" id="A0A9N8ZVJ8"/>